<reference evidence="4 7" key="1">
    <citation type="submission" date="2019-10" db="EMBL/GenBank/DDBJ databases">
        <title>Comparative genomics of sulfur disproportionating microorganisms.</title>
        <authorList>
            <person name="Ward L.M."/>
            <person name="Bertran E."/>
            <person name="Johnston D."/>
        </authorList>
    </citation>
    <scope>NUCLEOTIDE SEQUENCE [LARGE SCALE GENOMIC DNA]</scope>
    <source>
        <strain evidence="4 7">DSM 3772</strain>
    </source>
</reference>
<dbReference type="SUPFAM" id="SSF53474">
    <property type="entry name" value="alpha/beta-Hydrolases"/>
    <property type="match status" value="1"/>
</dbReference>
<dbReference type="GO" id="GO:0005829">
    <property type="term" value="C:cytosol"/>
    <property type="evidence" value="ECO:0007669"/>
    <property type="project" value="TreeGrafter"/>
</dbReference>
<dbReference type="RefSeq" id="WP_152939500.1">
    <property type="nucleotide sequence ID" value="NZ_CP045482.1"/>
</dbReference>
<dbReference type="EMBL" id="WHYS01000001">
    <property type="protein sequence ID" value="MQL54427.1"/>
    <property type="molecule type" value="Genomic_DNA"/>
</dbReference>
<dbReference type="PANTHER" id="PTHR42881">
    <property type="entry name" value="PROLYL ENDOPEPTIDASE"/>
    <property type="match status" value="1"/>
</dbReference>
<proteinExistence type="predicted"/>
<dbReference type="PANTHER" id="PTHR42881:SF2">
    <property type="entry name" value="PROLYL ENDOPEPTIDASE"/>
    <property type="match status" value="1"/>
</dbReference>
<dbReference type="AlphaFoldDB" id="A0A650CXS0"/>
<dbReference type="PRINTS" id="PR00862">
    <property type="entry name" value="PROLIGOPTASE"/>
</dbReference>
<dbReference type="GO" id="GO:0006508">
    <property type="term" value="P:proteolysis"/>
    <property type="evidence" value="ECO:0007669"/>
    <property type="project" value="InterPro"/>
</dbReference>
<evidence type="ECO:0000313" key="7">
    <source>
        <dbReference type="Proteomes" id="UP000474054"/>
    </source>
</evidence>
<dbReference type="Gene3D" id="2.130.10.120">
    <property type="entry name" value="Prolyl oligopeptidase, N-terminal domain"/>
    <property type="match status" value="1"/>
</dbReference>
<dbReference type="GeneID" id="42780035"/>
<evidence type="ECO:0000313" key="4">
    <source>
        <dbReference type="EMBL" id="MQL54427.1"/>
    </source>
</evidence>
<dbReference type="GO" id="GO:0004252">
    <property type="term" value="F:serine-type endopeptidase activity"/>
    <property type="evidence" value="ECO:0007669"/>
    <property type="project" value="UniProtKB-EC"/>
</dbReference>
<dbReference type="InterPro" id="IPR002470">
    <property type="entry name" value="Peptidase_S9A"/>
</dbReference>
<dbReference type="EC" id="3.4.21.26" evidence="2"/>
<comment type="catalytic activity">
    <reaction evidence="1">
        <text>Hydrolysis of Pro-|-Xaa &gt;&gt; Ala-|-Xaa in oligopeptides.</text>
        <dbReference type="EC" id="3.4.21.26"/>
    </reaction>
</comment>
<evidence type="ECO:0000313" key="6">
    <source>
        <dbReference type="Proteomes" id="UP000426328"/>
    </source>
</evidence>
<dbReference type="GO" id="GO:0070012">
    <property type="term" value="F:oligopeptidase activity"/>
    <property type="evidence" value="ECO:0007669"/>
    <property type="project" value="TreeGrafter"/>
</dbReference>
<dbReference type="EMBL" id="CP045482">
    <property type="protein sequence ID" value="QGR22247.1"/>
    <property type="molecule type" value="Genomic_DNA"/>
</dbReference>
<protein>
    <recommendedName>
        <fullName evidence="2">prolyl oligopeptidase</fullName>
        <ecNumber evidence="2">3.4.21.26</ecNumber>
    </recommendedName>
</protein>
<feature type="domain" description="Peptidase S9 prolyl oligopeptidase catalytic" evidence="3">
    <location>
        <begin position="377"/>
        <end position="579"/>
    </location>
</feature>
<dbReference type="InterPro" id="IPR001375">
    <property type="entry name" value="Peptidase_S9_cat"/>
</dbReference>
<organism evidence="5 6">
    <name type="scientific">Acidianus ambivalens</name>
    <name type="common">Desulfurolobus ambivalens</name>
    <dbReference type="NCBI Taxonomy" id="2283"/>
    <lineage>
        <taxon>Archaea</taxon>
        <taxon>Thermoproteota</taxon>
        <taxon>Thermoprotei</taxon>
        <taxon>Sulfolobales</taxon>
        <taxon>Sulfolobaceae</taxon>
        <taxon>Acidianus</taxon>
    </lineage>
</organism>
<evidence type="ECO:0000256" key="1">
    <source>
        <dbReference type="ARBA" id="ARBA00001070"/>
    </source>
</evidence>
<evidence type="ECO:0000256" key="2">
    <source>
        <dbReference type="ARBA" id="ARBA00011897"/>
    </source>
</evidence>
<dbReference type="Proteomes" id="UP000426328">
    <property type="component" value="Chromosome"/>
</dbReference>
<sequence>MDEFEYLEDLNNERTKSFIENENKKTEEKLGKRAKELYPKLLEIYKEPYVLSMFAYDENNPVILLYGEKNQVLLGNKVIYTSPKDYVASSVWKVYNSKEIGVSIEKKGSDKITTFLISPDGKTTELGEMVESPFYFKNELCYIKSYRYSPPPDGGEYPADRVFCGNEIVYGKDLKPGEFVSIRTFGDFITLIRSKGWRYSELYAGEGFDSLKKIDEGEVIDVIDYVQGSLIYQKNDSVYLDKKKIIKSDYPILGVSSLKETLAVEVIKDYRTPLLFYSINGDKIGEEIHDNIQFMDSEGHSLFIVETSFNYKFKVLRRVKEKSEETIMQYGNYDVKVTDIYVKGDVLLHGFLLTKTNNPKGVIVYGYGGFRISLLPSFPMSTRLLLDEGYSVLITNLRGGYENGEEWHKAGMLLNKKNVFKDFSEFLRLVKSLGGKTIAMGGSNGGLLVGATENEYPNVIDCAVIGHPVLDMLRYDKLYVGKYWVEEYGDPNDPKYRDYLLSYSPYHNLKKGLPKTFVYTGINDDRVHPAHALKYVAKSEKLGNDVMLFVNDSGHAIADPESEAREYSYVLAFIEECTSSK</sequence>
<name>A0A650CXS0_ACIAM</name>
<dbReference type="InterPro" id="IPR051167">
    <property type="entry name" value="Prolyl_oligopep/macrocyclase"/>
</dbReference>
<gene>
    <name evidence="5" type="ORF">D1866_09840</name>
    <name evidence="4" type="ORF">GFB69_01280</name>
</gene>
<accession>A0A650CXS0</accession>
<evidence type="ECO:0000259" key="3">
    <source>
        <dbReference type="Pfam" id="PF00326"/>
    </source>
</evidence>
<dbReference type="Proteomes" id="UP000474054">
    <property type="component" value="Unassembled WGS sequence"/>
</dbReference>
<evidence type="ECO:0000313" key="5">
    <source>
        <dbReference type="EMBL" id="QGR22247.1"/>
    </source>
</evidence>
<reference evidence="5 6" key="2">
    <citation type="submission" date="2019-10" db="EMBL/GenBank/DDBJ databases">
        <title>Genome Sequences from Six Type Strain Members of the Archaeal Family Sulfolobaceae: Acidianus ambivalens, Acidianus infernus, Metallosphaera prunae, Stygiolobus azoricus, Sulfolobus metallicus, and Sulfurisphaera ohwakuensis.</title>
        <authorList>
            <person name="Counts J.A."/>
            <person name="Kelly R.M."/>
        </authorList>
    </citation>
    <scope>NUCLEOTIDE SEQUENCE [LARGE SCALE GENOMIC DNA]</scope>
    <source>
        <strain evidence="5 6">LEI 10</strain>
    </source>
</reference>
<dbReference type="InterPro" id="IPR029058">
    <property type="entry name" value="AB_hydrolase_fold"/>
</dbReference>
<dbReference type="Gene3D" id="3.40.50.1820">
    <property type="entry name" value="alpha/beta hydrolase"/>
    <property type="match status" value="1"/>
</dbReference>
<dbReference type="Pfam" id="PF00326">
    <property type="entry name" value="Peptidase_S9"/>
    <property type="match status" value="1"/>
</dbReference>
<dbReference type="SUPFAM" id="SSF50993">
    <property type="entry name" value="Peptidase/esterase 'gauge' domain"/>
    <property type="match status" value="1"/>
</dbReference>
<keyword evidence="6" id="KW-1185">Reference proteome</keyword>
<dbReference type="KEGG" id="aamb:D1866_09840"/>